<sequence>MDKMNLAQNNGQIQNQNQLQSIIVCHNGLQSTYFIGNNHFPQIDQTTIPPGDSDTRITSRDVSQKYFPHMEGMILKKSPHQIQGWQQRWAVCSDNRLVYYLPNNQNTPFGIIDFNIMTYSLQRIIDQHGNLIEFVLVPSGSRKNFIFKAKTTLETQKWFNTVFECWKSSEGAKKILQSLNKYPKFWRTDRITYEYFSQVGEVGDILLFRGRGINCQIQRGLTGSEYDHAAILLRFQSGSLYMLEATGYFGVGLCSWKDMIENRWFELYEKIMIRRLDIDRDHQFIRTVQEFVNENMGNKYQLQPTQVLQNNRSVQQINNSTNRQQRTFFCSELIVALYKKLGIFDQKNSIGPYWPGYLSSLNRGFNILKGKLHAEQLIDFSEI</sequence>
<evidence type="ECO:0000313" key="2">
    <source>
        <dbReference type="EMBL" id="CAK59377.1"/>
    </source>
</evidence>
<proteinExistence type="predicted"/>
<dbReference type="eggNOG" id="ENOG502SBD1">
    <property type="taxonomic scope" value="Eukaryota"/>
</dbReference>
<dbReference type="Proteomes" id="UP000000600">
    <property type="component" value="Unassembled WGS sequence"/>
</dbReference>
<reference evidence="2 3" key="1">
    <citation type="journal article" date="2006" name="Nature">
        <title>Global trends of whole-genome duplications revealed by the ciliate Paramecium tetraurelia.</title>
        <authorList>
            <consortium name="Genoscope"/>
            <person name="Aury J.-M."/>
            <person name="Jaillon O."/>
            <person name="Duret L."/>
            <person name="Noel B."/>
            <person name="Jubin C."/>
            <person name="Porcel B.M."/>
            <person name="Segurens B."/>
            <person name="Daubin V."/>
            <person name="Anthouard V."/>
            <person name="Aiach N."/>
            <person name="Arnaiz O."/>
            <person name="Billaut A."/>
            <person name="Beisson J."/>
            <person name="Blanc I."/>
            <person name="Bouhouche K."/>
            <person name="Camara F."/>
            <person name="Duharcourt S."/>
            <person name="Guigo R."/>
            <person name="Gogendeau D."/>
            <person name="Katinka M."/>
            <person name="Keller A.-M."/>
            <person name="Kissmehl R."/>
            <person name="Klotz C."/>
            <person name="Koll F."/>
            <person name="Le Moue A."/>
            <person name="Lepere C."/>
            <person name="Malinsky S."/>
            <person name="Nowacki M."/>
            <person name="Nowak J.K."/>
            <person name="Plattner H."/>
            <person name="Poulain J."/>
            <person name="Ruiz F."/>
            <person name="Serrano V."/>
            <person name="Zagulski M."/>
            <person name="Dessen P."/>
            <person name="Betermier M."/>
            <person name="Weissenbach J."/>
            <person name="Scarpelli C."/>
            <person name="Schachter V."/>
            <person name="Sperling L."/>
            <person name="Meyer E."/>
            <person name="Cohen J."/>
            <person name="Wincker P."/>
        </authorList>
    </citation>
    <scope>NUCLEOTIDE SEQUENCE [LARGE SCALE GENOMIC DNA]</scope>
    <source>
        <strain evidence="2 3">Stock d4-2</strain>
    </source>
</reference>
<dbReference type="InterPro" id="IPR038765">
    <property type="entry name" value="Papain-like_cys_pep_sf"/>
</dbReference>
<dbReference type="Pfam" id="PF00169">
    <property type="entry name" value="PH"/>
    <property type="match status" value="1"/>
</dbReference>
<dbReference type="SMART" id="SM00233">
    <property type="entry name" value="PH"/>
    <property type="match status" value="1"/>
</dbReference>
<dbReference type="OMA" id="IIDFNIM"/>
<dbReference type="KEGG" id="ptm:GSPATT00030010001"/>
<accession>A0BLG0</accession>
<dbReference type="HOGENOM" id="CLU_046939_0_0_1"/>
<dbReference type="SUPFAM" id="SSF50729">
    <property type="entry name" value="PH domain-like"/>
    <property type="match status" value="1"/>
</dbReference>
<dbReference type="Gene3D" id="3.90.1720.10">
    <property type="entry name" value="endopeptidase domain like (from Nostoc punctiforme)"/>
    <property type="match status" value="1"/>
</dbReference>
<dbReference type="PROSITE" id="PS50003">
    <property type="entry name" value="PH_DOMAIN"/>
    <property type="match status" value="1"/>
</dbReference>
<evidence type="ECO:0000259" key="1">
    <source>
        <dbReference type="PROSITE" id="PS50003"/>
    </source>
</evidence>
<name>A0BLG0_PARTE</name>
<dbReference type="CDD" id="cd00821">
    <property type="entry name" value="PH"/>
    <property type="match status" value="1"/>
</dbReference>
<dbReference type="OrthoDB" id="289113at2759"/>
<keyword evidence="3" id="KW-1185">Reference proteome</keyword>
<dbReference type="SUPFAM" id="SSF54001">
    <property type="entry name" value="Cysteine proteinases"/>
    <property type="match status" value="1"/>
</dbReference>
<dbReference type="InParanoid" id="A0BLG0"/>
<dbReference type="PANTHER" id="PTHR47112:SF1">
    <property type="entry name" value="PX DOMAIN-CONTAINING PROTEIN"/>
    <property type="match status" value="1"/>
</dbReference>
<dbReference type="RefSeq" id="XP_001426775.1">
    <property type="nucleotide sequence ID" value="XM_001426738.1"/>
</dbReference>
<gene>
    <name evidence="2" type="ORF">GSPATT00030010001</name>
</gene>
<dbReference type="InterPro" id="IPR011993">
    <property type="entry name" value="PH-like_dom_sf"/>
</dbReference>
<protein>
    <recommendedName>
        <fullName evidence="1">PH domain-containing protein</fullName>
    </recommendedName>
</protein>
<dbReference type="PANTHER" id="PTHR47112">
    <property type="entry name" value="PX DOMAIN-CONTAINING PROTEIN"/>
    <property type="match status" value="1"/>
</dbReference>
<dbReference type="AlphaFoldDB" id="A0BLG0"/>
<dbReference type="Gene3D" id="2.30.29.30">
    <property type="entry name" value="Pleckstrin-homology domain (PH domain)/Phosphotyrosine-binding domain (PTB)"/>
    <property type="match status" value="1"/>
</dbReference>
<dbReference type="EMBL" id="CT868002">
    <property type="protein sequence ID" value="CAK59377.1"/>
    <property type="molecule type" value="Genomic_DNA"/>
</dbReference>
<dbReference type="InterPro" id="IPR001849">
    <property type="entry name" value="PH_domain"/>
</dbReference>
<feature type="domain" description="PH" evidence="1">
    <location>
        <begin position="67"/>
        <end position="167"/>
    </location>
</feature>
<dbReference type="GeneID" id="5012559"/>
<evidence type="ECO:0000313" key="3">
    <source>
        <dbReference type="Proteomes" id="UP000000600"/>
    </source>
</evidence>
<organism evidence="2 3">
    <name type="scientific">Paramecium tetraurelia</name>
    <dbReference type="NCBI Taxonomy" id="5888"/>
    <lineage>
        <taxon>Eukaryota</taxon>
        <taxon>Sar</taxon>
        <taxon>Alveolata</taxon>
        <taxon>Ciliophora</taxon>
        <taxon>Intramacronucleata</taxon>
        <taxon>Oligohymenophorea</taxon>
        <taxon>Peniculida</taxon>
        <taxon>Parameciidae</taxon>
        <taxon>Paramecium</taxon>
    </lineage>
</organism>